<proteinExistence type="predicted"/>
<dbReference type="AlphaFoldDB" id="A0A0A5GKP3"/>
<comment type="caution">
    <text evidence="1">The sequence shown here is derived from an EMBL/GenBank/DDBJ whole genome shotgun (WGS) entry which is preliminary data.</text>
</comment>
<dbReference type="eggNOG" id="ENOG5032QXU">
    <property type="taxonomic scope" value="Bacteria"/>
</dbReference>
<protein>
    <submittedName>
        <fullName evidence="1">Uncharacterized protein</fullName>
    </submittedName>
</protein>
<sequence length="393" mass="44076">MAISVHYGTQLIGKVEPSSLGTFLLLCKEYGFDHEWHVGKNTFTITPALQGQVLNFAYNSEFADYEKELAKQICTYVTDSGLECTYNKGKSISRTLLIRLGQPSTNRFIQSPVVTFHHYHSPNDVPLKSFIQRELNHYGITCDFQSHKVSQKSSTSLSIDFDFPEEDKEYDLDSFTALFALVIGTALIEYYSECNNKPISACSIHTLTPYLIPKEKETESSAPKGEVKPALEPLTKVEENLNAEVFLDYTVYVKEEQQLQFITDVLIKNTGTAPLSNPMICLKVHPNEGVSITGQILPPSALETNGVTSGSGLKGWRYLEEDWYEKAKVRGEYWVAPIEALTVPPGGMVTLPNVQLKPTSLYEDKKLTVEAIVYFHDENLSFPSNNLIHVKQA</sequence>
<accession>A0A0A5GKP3</accession>
<dbReference type="OrthoDB" id="2679997at2"/>
<gene>
    <name evidence="1" type="ORF">N781_16970</name>
</gene>
<dbReference type="RefSeq" id="WP_026800419.1">
    <property type="nucleotide sequence ID" value="NZ_AULI01000008.1"/>
</dbReference>
<name>A0A0A5GKP3_9BACI</name>
<dbReference type="STRING" id="1385510.GCA_000425205_02039"/>
<organism evidence="1 2">
    <name type="scientific">Pontibacillus halophilus JSM 076056 = DSM 19796</name>
    <dbReference type="NCBI Taxonomy" id="1385510"/>
    <lineage>
        <taxon>Bacteria</taxon>
        <taxon>Bacillati</taxon>
        <taxon>Bacillota</taxon>
        <taxon>Bacilli</taxon>
        <taxon>Bacillales</taxon>
        <taxon>Bacillaceae</taxon>
        <taxon>Pontibacillus</taxon>
    </lineage>
</organism>
<dbReference type="Proteomes" id="UP000030528">
    <property type="component" value="Unassembled WGS sequence"/>
</dbReference>
<keyword evidence="2" id="KW-1185">Reference proteome</keyword>
<reference evidence="1 2" key="1">
    <citation type="submission" date="2013-08" db="EMBL/GenBank/DDBJ databases">
        <authorList>
            <person name="Huang J."/>
            <person name="Wang G."/>
        </authorList>
    </citation>
    <scope>NUCLEOTIDE SEQUENCE [LARGE SCALE GENOMIC DNA]</scope>
    <source>
        <strain evidence="1 2">JSM 076056</strain>
    </source>
</reference>
<evidence type="ECO:0000313" key="1">
    <source>
        <dbReference type="EMBL" id="KGX92514.1"/>
    </source>
</evidence>
<dbReference type="EMBL" id="AVPE01000006">
    <property type="protein sequence ID" value="KGX92514.1"/>
    <property type="molecule type" value="Genomic_DNA"/>
</dbReference>
<evidence type="ECO:0000313" key="2">
    <source>
        <dbReference type="Proteomes" id="UP000030528"/>
    </source>
</evidence>